<evidence type="ECO:0000313" key="1">
    <source>
        <dbReference type="EMBL" id="CUM98733.1"/>
    </source>
</evidence>
<sequence length="122" mass="13661">MKIARYELKVVYRKELILTMEDDVDSEELLKIFLETQLKEEKEPSELLGIIAEKVSEEGCTEQCESCQKYCPASKSSDTRNSETGAEEYTIPASNAFGLPHRFPVGQSGGSLSGRIPETLRK</sequence>
<dbReference type="AlphaFoldDB" id="A0A173T7J0"/>
<name>A0A173T7J0_ANAHA</name>
<reference evidence="1 2" key="1">
    <citation type="submission" date="2015-09" db="EMBL/GenBank/DDBJ databases">
        <authorList>
            <consortium name="Pathogen Informatics"/>
        </authorList>
    </citation>
    <scope>NUCLEOTIDE SEQUENCE [LARGE SCALE GENOMIC DNA]</scope>
    <source>
        <strain evidence="1 2">2789STDY5834959</strain>
    </source>
</reference>
<dbReference type="Proteomes" id="UP000095553">
    <property type="component" value="Unassembled WGS sequence"/>
</dbReference>
<organism evidence="1 2">
    <name type="scientific">Anaerostipes hadrus</name>
    <dbReference type="NCBI Taxonomy" id="649756"/>
    <lineage>
        <taxon>Bacteria</taxon>
        <taxon>Bacillati</taxon>
        <taxon>Bacillota</taxon>
        <taxon>Clostridia</taxon>
        <taxon>Lachnospirales</taxon>
        <taxon>Lachnospiraceae</taxon>
        <taxon>Anaerostipes</taxon>
    </lineage>
</organism>
<proteinExistence type="predicted"/>
<gene>
    <name evidence="1" type="ORF">ERS852571_01814</name>
</gene>
<evidence type="ECO:0008006" key="3">
    <source>
        <dbReference type="Google" id="ProtNLM"/>
    </source>
</evidence>
<protein>
    <recommendedName>
        <fullName evidence="3">4Fe-4S ferredoxin-type domain-containing protein</fullName>
    </recommendedName>
</protein>
<dbReference type="RefSeq" id="WP_242844426.1">
    <property type="nucleotide sequence ID" value="NZ_CYXY01000010.1"/>
</dbReference>
<evidence type="ECO:0000313" key="2">
    <source>
        <dbReference type="Proteomes" id="UP000095553"/>
    </source>
</evidence>
<dbReference type="EMBL" id="CYXY01000010">
    <property type="protein sequence ID" value="CUM98733.1"/>
    <property type="molecule type" value="Genomic_DNA"/>
</dbReference>
<accession>A0A173T7J0</accession>